<dbReference type="EMBL" id="VTPC01001472">
    <property type="protein sequence ID" value="KAF2901846.1"/>
    <property type="molecule type" value="Genomic_DNA"/>
</dbReference>
<evidence type="ECO:0000313" key="3">
    <source>
        <dbReference type="Proteomes" id="UP000801492"/>
    </source>
</evidence>
<proteinExistence type="predicted"/>
<dbReference type="Proteomes" id="UP000801492">
    <property type="component" value="Unassembled WGS sequence"/>
</dbReference>
<evidence type="ECO:0000313" key="2">
    <source>
        <dbReference type="EMBL" id="KAF2901846.1"/>
    </source>
</evidence>
<feature type="compositionally biased region" description="Polar residues" evidence="1">
    <location>
        <begin position="50"/>
        <end position="59"/>
    </location>
</feature>
<sequence length="85" mass="9660">MEREIRKITACDGDPNRKLDAIKFGTKKVAEKKLRYKKSQDENKLWLAGQVQQVPSKPSRNPRKKSEVETEVVEVASALDHPTAN</sequence>
<dbReference type="AlphaFoldDB" id="A0A8K0GJN8"/>
<name>A0A8K0GJN8_IGNLU</name>
<keyword evidence="3" id="KW-1185">Reference proteome</keyword>
<reference evidence="2" key="1">
    <citation type="submission" date="2019-08" db="EMBL/GenBank/DDBJ databases">
        <title>The genome of the North American firefly Photinus pyralis.</title>
        <authorList>
            <consortium name="Photinus pyralis genome working group"/>
            <person name="Fallon T.R."/>
            <person name="Sander Lower S.E."/>
            <person name="Weng J.-K."/>
        </authorList>
    </citation>
    <scope>NUCLEOTIDE SEQUENCE</scope>
    <source>
        <strain evidence="2">TRF0915ILg1</strain>
        <tissue evidence="2">Whole body</tissue>
    </source>
</reference>
<organism evidence="2 3">
    <name type="scientific">Ignelater luminosus</name>
    <name type="common">Cucubano</name>
    <name type="synonym">Pyrophorus luminosus</name>
    <dbReference type="NCBI Taxonomy" id="2038154"/>
    <lineage>
        <taxon>Eukaryota</taxon>
        <taxon>Metazoa</taxon>
        <taxon>Ecdysozoa</taxon>
        <taxon>Arthropoda</taxon>
        <taxon>Hexapoda</taxon>
        <taxon>Insecta</taxon>
        <taxon>Pterygota</taxon>
        <taxon>Neoptera</taxon>
        <taxon>Endopterygota</taxon>
        <taxon>Coleoptera</taxon>
        <taxon>Polyphaga</taxon>
        <taxon>Elateriformia</taxon>
        <taxon>Elateroidea</taxon>
        <taxon>Elateridae</taxon>
        <taxon>Agrypninae</taxon>
        <taxon>Pyrophorini</taxon>
        <taxon>Ignelater</taxon>
    </lineage>
</organism>
<accession>A0A8K0GJN8</accession>
<feature type="region of interest" description="Disordered" evidence="1">
    <location>
        <begin position="47"/>
        <end position="85"/>
    </location>
</feature>
<evidence type="ECO:0000256" key="1">
    <source>
        <dbReference type="SAM" id="MobiDB-lite"/>
    </source>
</evidence>
<comment type="caution">
    <text evidence="2">The sequence shown here is derived from an EMBL/GenBank/DDBJ whole genome shotgun (WGS) entry which is preliminary data.</text>
</comment>
<gene>
    <name evidence="2" type="ORF">ILUMI_04339</name>
</gene>
<protein>
    <submittedName>
        <fullName evidence="2">Uncharacterized protein</fullName>
    </submittedName>
</protein>